<evidence type="ECO:0000259" key="2">
    <source>
        <dbReference type="PROSITE" id="PS50994"/>
    </source>
</evidence>
<dbReference type="Pfam" id="PF14223">
    <property type="entry name" value="Retrotran_gag_2"/>
    <property type="match status" value="1"/>
</dbReference>
<gene>
    <name evidence="3" type="ORF">SS14E05_000003</name>
</gene>
<feature type="compositionally biased region" description="Low complexity" evidence="1">
    <location>
        <begin position="755"/>
        <end position="773"/>
    </location>
</feature>
<feature type="compositionally biased region" description="Low complexity" evidence="1">
    <location>
        <begin position="435"/>
        <end position="454"/>
    </location>
</feature>
<evidence type="ECO:0000256" key="1">
    <source>
        <dbReference type="SAM" id="MobiDB-lite"/>
    </source>
</evidence>
<dbReference type="InterPro" id="IPR001584">
    <property type="entry name" value="Integrase_cat-core"/>
</dbReference>
<protein>
    <recommendedName>
        <fullName evidence="2">Integrase catalytic domain-containing protein</fullName>
    </recommendedName>
</protein>
<organism evidence="3">
    <name type="scientific">Saccharum spontaneum</name>
    <name type="common">Wild sugarcane</name>
    <dbReference type="NCBI Taxonomy" id="62335"/>
    <lineage>
        <taxon>Eukaryota</taxon>
        <taxon>Viridiplantae</taxon>
        <taxon>Streptophyta</taxon>
        <taxon>Embryophyta</taxon>
        <taxon>Tracheophyta</taxon>
        <taxon>Spermatophyta</taxon>
        <taxon>Magnoliopsida</taxon>
        <taxon>Liliopsida</taxon>
        <taxon>Poales</taxon>
        <taxon>Poaceae</taxon>
        <taxon>PACMAD clade</taxon>
        <taxon>Panicoideae</taxon>
        <taxon>Andropogonodae</taxon>
        <taxon>Andropogoneae</taxon>
        <taxon>Saccharinae</taxon>
        <taxon>Saccharum</taxon>
        <taxon>Saccharum officinarum species complex</taxon>
    </lineage>
</organism>
<dbReference type="GO" id="GO:0003676">
    <property type="term" value="F:nucleic acid binding"/>
    <property type="evidence" value="ECO:0007669"/>
    <property type="project" value="InterPro"/>
</dbReference>
<dbReference type="GO" id="GO:0015074">
    <property type="term" value="P:DNA integration"/>
    <property type="evidence" value="ECO:0007669"/>
    <property type="project" value="InterPro"/>
</dbReference>
<feature type="domain" description="Integrase catalytic" evidence="2">
    <location>
        <begin position="630"/>
        <end position="731"/>
    </location>
</feature>
<dbReference type="SUPFAM" id="SSF53098">
    <property type="entry name" value="Ribonuclease H-like"/>
    <property type="match status" value="1"/>
</dbReference>
<dbReference type="InterPro" id="IPR043502">
    <property type="entry name" value="DNA/RNA_pol_sf"/>
</dbReference>
<feature type="region of interest" description="Disordered" evidence="1">
    <location>
        <begin position="784"/>
        <end position="859"/>
    </location>
</feature>
<evidence type="ECO:0000313" key="3">
    <source>
        <dbReference type="EMBL" id="AWA44797.1"/>
    </source>
</evidence>
<dbReference type="InterPro" id="IPR013103">
    <property type="entry name" value="RVT_2"/>
</dbReference>
<accession>A0A678TPY6</accession>
<dbReference type="CDD" id="cd09272">
    <property type="entry name" value="RNase_HI_RT_Ty1"/>
    <property type="match status" value="1"/>
</dbReference>
<name>A0A678TPY6_SACSP</name>
<feature type="region of interest" description="Disordered" evidence="1">
    <location>
        <begin position="709"/>
        <end position="736"/>
    </location>
</feature>
<dbReference type="PANTHER" id="PTHR11439:SF524">
    <property type="entry name" value="RNA-DIRECTED DNA POLYMERASE, PROTEIN KINASE RLK-PELLE-DLSV FAMILY"/>
    <property type="match status" value="1"/>
</dbReference>
<feature type="compositionally biased region" description="Gly residues" evidence="1">
    <location>
        <begin position="469"/>
        <end position="504"/>
    </location>
</feature>
<dbReference type="Gene3D" id="3.30.420.10">
    <property type="entry name" value="Ribonuclease H-like superfamily/Ribonuclease H"/>
    <property type="match status" value="1"/>
</dbReference>
<dbReference type="Pfam" id="PF07727">
    <property type="entry name" value="RVT_2"/>
    <property type="match status" value="1"/>
</dbReference>
<dbReference type="InterPro" id="IPR012337">
    <property type="entry name" value="RNaseH-like_sf"/>
</dbReference>
<feature type="region of interest" description="Disordered" evidence="1">
    <location>
        <begin position="435"/>
        <end position="509"/>
    </location>
</feature>
<dbReference type="EMBL" id="MH182522">
    <property type="protein sequence ID" value="AWA44797.1"/>
    <property type="molecule type" value="Genomic_DNA"/>
</dbReference>
<feature type="region of interest" description="Disordered" evidence="1">
    <location>
        <begin position="754"/>
        <end position="773"/>
    </location>
</feature>
<feature type="region of interest" description="Disordered" evidence="1">
    <location>
        <begin position="525"/>
        <end position="560"/>
    </location>
</feature>
<dbReference type="PANTHER" id="PTHR11439">
    <property type="entry name" value="GAG-POL-RELATED RETROTRANSPOSON"/>
    <property type="match status" value="1"/>
</dbReference>
<feature type="compositionally biased region" description="Low complexity" evidence="1">
    <location>
        <begin position="805"/>
        <end position="836"/>
    </location>
</feature>
<feature type="compositionally biased region" description="Low complexity" evidence="1">
    <location>
        <begin position="540"/>
        <end position="560"/>
    </location>
</feature>
<dbReference type="InterPro" id="IPR036397">
    <property type="entry name" value="RNaseH_sf"/>
</dbReference>
<feature type="compositionally biased region" description="Pro residues" evidence="1">
    <location>
        <begin position="790"/>
        <end position="804"/>
    </location>
</feature>
<feature type="region of interest" description="Disordered" evidence="1">
    <location>
        <begin position="144"/>
        <end position="163"/>
    </location>
</feature>
<reference evidence="3" key="1">
    <citation type="submission" date="2018-04" db="EMBL/GenBank/DDBJ databases">
        <title>Comparative Analysis of Homologous Sequences of Saccharum officinarum and Saccharum spontaneum Reveals Independent Polyploidization Events.</title>
        <authorList>
            <person name="Sharma A."/>
            <person name="Song J."/>
            <person name="Lin Q."/>
            <person name="Singh R."/>
            <person name="Ramos N."/>
            <person name="Wang K."/>
            <person name="Zhang J."/>
            <person name="Ming R."/>
            <person name="Yu Q."/>
        </authorList>
    </citation>
    <scope>NUCLEOTIDE SEQUENCE</scope>
</reference>
<proteinExistence type="predicted"/>
<dbReference type="PROSITE" id="PS50994">
    <property type="entry name" value="INTEGRASE"/>
    <property type="match status" value="1"/>
</dbReference>
<sequence length="1386" mass="148130">MARSEVNRYMGCFRYWALFIWARPIRVSLIYLTPTPLSLLSLTPTPAVTYAAAKLSSLLPACNSLLPPFQFQSEQPIGGSSLLLPASSSLLLLAASSSLLLLAARSPILQGSTKMSSSSEENQQTYGGWDINMESDLTGAAAYPRPRTAAASQAAHSRRLPQAAPCTAAAYPRPRTAAASQASSRAAAFPGCAYRGSDSMTSSSSSSFTTGALTHQSSGAMGDSVAAPLFAAYAAVNVKQHVPIALSLERPNYSKWTAFFTALCGKYGLLGHIDGTTAARPTDPLWSQPDACIRGWMYGSVDDAVLDLAMEPEQDARALWVSIEALFQANKESRAVVLEQEFHNLFQGDLSVDAYAQQMKRIADALREVGHTISPAQLVLNLLRGLNPRFANTADIISNTSPLPDFKSATNMLRVKELRLGTEGKAASASALAASTTSSCTSPSCQSTPSASTNRGGGGKGKGGKGKGGRGGNGGGGNGGGGRQQQQGGGNSSGGRNQQGGSFGGRQPAEPWVCYNPWAAPWPPQQLLQWGAPPAPPPQAHTAFAPPQFSTAGGSPAYGPPSGWDSAGLIAALNQMAIQGGSAPWVMDSGATSHMSSNDGILLSHLPSPPSSIMVGNGQSIPIHSRGTSADNGTEFINNATAIFLASRGILLRTSCPYTSAQNGKAERMLRTLNNTVRTLLFHAAMPPSYWVEALSTVVFLDILPAPAPSTSDVRHSRASVAPASSATDDAGDPVGLDPAILWHGAAYRLPLPPRSATSTSSASPTPAGAPVVAADRQRFSIHYTRRPRPPPAPQPQPAAPPVQPQLEAQPAQQQLEAPPAQQQLPPVPQAAALQAPEPPVRETRSRTGSLPPPMQRYGFAASTSDLASPLPGTVRAALADAHWRAAMTEEYKALVDNGTWRLVPRPPRANVITGKWVFKHKYNADGSLARHKARWVVRGFSQRYGIDYDETFSPVVKPATIRVVLSIAASRSWPIHQLDVKNAFLHGHLNETVYCQQPPGFVDPAAPDHVCLLLKSLYGLKQAPRAWHQRFSGFIQRSGFTASTSDTSLFVYKAGADIAYLLLYVDDIILTASSTPLLRRITELLHSEFAMTDLGDLHHFLGISVTRSADGLSLSQRQYAVDLLQRAGMAECHPTATPVDTHAKLSATDGAPVADATQYRSLAGALQSLTLTRPDLAYAVQQVCLFIHDPREPHLAMLKRVLRYVKGTLSTGLHIGTGSITSLTAYSDADWASCPNSRRSTSGYCVFLGDNLVSWSSKRQTTVSRSSAEAEYRAVAHAVAETCWLRQLLQELHAPISSATIVYCDNVSAVYMTANPVHHRHPVHHRRTKHIEIDIHFVREKVALGQVRVLHVPSSHQFADIMTKGLPVQLFTDFRSSLCVRDTPA</sequence>
<dbReference type="SUPFAM" id="SSF56672">
    <property type="entry name" value="DNA/RNA polymerases"/>
    <property type="match status" value="1"/>
</dbReference>